<feature type="transmembrane region" description="Helical" evidence="7">
    <location>
        <begin position="21"/>
        <end position="42"/>
    </location>
</feature>
<comment type="subcellular location">
    <subcellularLocation>
        <location evidence="1">Cell membrane</location>
        <topology evidence="1">Multi-pass membrane protein</topology>
    </subcellularLocation>
</comment>
<feature type="transmembrane region" description="Helical" evidence="7">
    <location>
        <begin position="281"/>
        <end position="298"/>
    </location>
</feature>
<organism evidence="8 9">
    <name type="scientific">Anaeromyxobacter oryzae</name>
    <dbReference type="NCBI Taxonomy" id="2918170"/>
    <lineage>
        <taxon>Bacteria</taxon>
        <taxon>Pseudomonadati</taxon>
        <taxon>Myxococcota</taxon>
        <taxon>Myxococcia</taxon>
        <taxon>Myxococcales</taxon>
        <taxon>Cystobacterineae</taxon>
        <taxon>Anaeromyxobacteraceae</taxon>
        <taxon>Anaeromyxobacter</taxon>
    </lineage>
</organism>
<dbReference type="Proteomes" id="UP001162891">
    <property type="component" value="Chromosome"/>
</dbReference>
<dbReference type="SUPFAM" id="SSF103473">
    <property type="entry name" value="MFS general substrate transporter"/>
    <property type="match status" value="1"/>
</dbReference>
<evidence type="ECO:0000256" key="2">
    <source>
        <dbReference type="ARBA" id="ARBA00022448"/>
    </source>
</evidence>
<evidence type="ECO:0000256" key="5">
    <source>
        <dbReference type="ARBA" id="ARBA00022989"/>
    </source>
</evidence>
<feature type="transmembrane region" description="Helical" evidence="7">
    <location>
        <begin position="106"/>
        <end position="129"/>
    </location>
</feature>
<keyword evidence="2" id="KW-0813">Transport</keyword>
<feature type="transmembrane region" description="Helical" evidence="7">
    <location>
        <begin position="216"/>
        <end position="237"/>
    </location>
</feature>
<keyword evidence="3" id="KW-1003">Cell membrane</keyword>
<evidence type="ECO:0000256" key="6">
    <source>
        <dbReference type="ARBA" id="ARBA00023136"/>
    </source>
</evidence>
<accession>A0ABN6MUF8</accession>
<gene>
    <name evidence="8" type="ORF">AMOR_23890</name>
</gene>
<dbReference type="InterPro" id="IPR011701">
    <property type="entry name" value="MFS"/>
</dbReference>
<keyword evidence="4 7" id="KW-0812">Transmembrane</keyword>
<evidence type="ECO:0000313" key="8">
    <source>
        <dbReference type="EMBL" id="BDG03393.1"/>
    </source>
</evidence>
<evidence type="ECO:0000256" key="7">
    <source>
        <dbReference type="SAM" id="Phobius"/>
    </source>
</evidence>
<evidence type="ECO:0000256" key="4">
    <source>
        <dbReference type="ARBA" id="ARBA00022692"/>
    </source>
</evidence>
<dbReference type="CDD" id="cd17329">
    <property type="entry name" value="MFS_MdtH_MDR_like"/>
    <property type="match status" value="1"/>
</dbReference>
<reference evidence="9" key="1">
    <citation type="journal article" date="2022" name="Int. J. Syst. Evol. Microbiol.">
        <title>Anaeromyxobacter oryzae sp. nov., Anaeromyxobacter diazotrophicus sp. nov. and Anaeromyxobacter paludicola sp. nov., isolated from paddy soils.</title>
        <authorList>
            <person name="Itoh H."/>
            <person name="Xu Z."/>
            <person name="Mise K."/>
            <person name="Masuda Y."/>
            <person name="Ushijima N."/>
            <person name="Hayakawa C."/>
            <person name="Shiratori Y."/>
            <person name="Senoo K."/>
        </authorList>
    </citation>
    <scope>NUCLEOTIDE SEQUENCE [LARGE SCALE GENOMIC DNA]</scope>
    <source>
        <strain evidence="9">Red232</strain>
    </source>
</reference>
<name>A0ABN6MUF8_9BACT</name>
<dbReference type="InterPro" id="IPR036259">
    <property type="entry name" value="MFS_trans_sf"/>
</dbReference>
<dbReference type="Gene3D" id="1.20.1250.20">
    <property type="entry name" value="MFS general substrate transporter like domains"/>
    <property type="match status" value="1"/>
</dbReference>
<dbReference type="Pfam" id="PF07690">
    <property type="entry name" value="MFS_1"/>
    <property type="match status" value="1"/>
</dbReference>
<feature type="transmembrane region" description="Helical" evidence="7">
    <location>
        <begin position="168"/>
        <end position="190"/>
    </location>
</feature>
<dbReference type="InterPro" id="IPR050171">
    <property type="entry name" value="MFS_Transporters"/>
</dbReference>
<dbReference type="EMBL" id="AP025591">
    <property type="protein sequence ID" value="BDG03393.1"/>
    <property type="molecule type" value="Genomic_DNA"/>
</dbReference>
<feature type="transmembrane region" description="Helical" evidence="7">
    <location>
        <begin position="82"/>
        <end position="100"/>
    </location>
</feature>
<feature type="transmembrane region" description="Helical" evidence="7">
    <location>
        <begin position="57"/>
        <end position="75"/>
    </location>
</feature>
<keyword evidence="9" id="KW-1185">Reference proteome</keyword>
<protein>
    <submittedName>
        <fullName evidence="8">MFS transporter</fullName>
    </submittedName>
</protein>
<keyword evidence="6 7" id="KW-0472">Membrane</keyword>
<evidence type="ECO:0000256" key="1">
    <source>
        <dbReference type="ARBA" id="ARBA00004651"/>
    </source>
</evidence>
<evidence type="ECO:0000313" key="9">
    <source>
        <dbReference type="Proteomes" id="UP001162891"/>
    </source>
</evidence>
<feature type="transmembrane region" description="Helical" evidence="7">
    <location>
        <begin position="339"/>
        <end position="358"/>
    </location>
</feature>
<sequence length="417" mass="43551">MTHRDRFRAAVGGLPPVFWTLWTGMLLNRLASFVATFLALYLTQERGFTIAEAGRVVALYGVGITVAGPIGGSLADRVGRRFTMLLGLVLGSASVAALGFTRDPTALAFLAFLAAATGELYRPAVNAAVADVVPPADRRRAFGLIYWAVNLGWALGLAFAGVVAQRSIVALFLLDAATTLAFAFVIVARVPETRPAGLPRHPPLEGLLRVFKDGPYVAFLFLNLAALVVFTQFQLAAPLDMAAHGVGPSTFSFLMALNGVGVVLLQPTLAPQLRRFDGAHLLAASVLLFGLGFGVNALGGSLPLYVLGVVLWTVGEVVGFPVASALVSDLAPPELRGRYQGAFSMTWGLAFTLSPIFGGELLERFGGPTLWLSCLGVGGAVAIGHLLAAPPRRRRLAALGVAAPDEAEASGAAAPEA</sequence>
<keyword evidence="5 7" id="KW-1133">Transmembrane helix</keyword>
<feature type="transmembrane region" description="Helical" evidence="7">
    <location>
        <begin position="304"/>
        <end position="327"/>
    </location>
</feature>
<feature type="transmembrane region" description="Helical" evidence="7">
    <location>
        <begin position="249"/>
        <end position="269"/>
    </location>
</feature>
<proteinExistence type="predicted"/>
<evidence type="ECO:0000256" key="3">
    <source>
        <dbReference type="ARBA" id="ARBA00022475"/>
    </source>
</evidence>
<feature type="transmembrane region" description="Helical" evidence="7">
    <location>
        <begin position="141"/>
        <end position="162"/>
    </location>
</feature>
<feature type="transmembrane region" description="Helical" evidence="7">
    <location>
        <begin position="370"/>
        <end position="389"/>
    </location>
</feature>
<dbReference type="PANTHER" id="PTHR23517">
    <property type="entry name" value="RESISTANCE PROTEIN MDTM, PUTATIVE-RELATED-RELATED"/>
    <property type="match status" value="1"/>
</dbReference>
<dbReference type="PANTHER" id="PTHR23517:SF2">
    <property type="entry name" value="MULTIDRUG RESISTANCE PROTEIN MDTH"/>
    <property type="match status" value="1"/>
</dbReference>